<gene>
    <name evidence="1" type="ORF">Ga0080574_TMP3878</name>
</gene>
<keyword evidence="2" id="KW-1185">Reference proteome</keyword>
<sequence length="55" mass="6345">MTPTQRVEVFRIWQGQSKGFHLSDRQPAVRRWRSFCCAWRAFPNHGAALTGQTGL</sequence>
<dbReference type="AlphaFoldDB" id="A0A1P8UXU0"/>
<name>A0A1P8UXU0_9RHOB</name>
<accession>A0A1P8UXU0</accession>
<dbReference type="KEGG" id="paby:Ga0080574_TMP3878"/>
<evidence type="ECO:0000313" key="1">
    <source>
        <dbReference type="EMBL" id="APZ54212.1"/>
    </source>
</evidence>
<evidence type="ECO:0000313" key="2">
    <source>
        <dbReference type="Proteomes" id="UP000187059"/>
    </source>
</evidence>
<dbReference type="EMBL" id="CP015093">
    <property type="protein sequence ID" value="APZ54212.1"/>
    <property type="molecule type" value="Genomic_DNA"/>
</dbReference>
<proteinExistence type="predicted"/>
<dbReference type="Proteomes" id="UP000187059">
    <property type="component" value="Chromosome"/>
</dbReference>
<dbReference type="STRING" id="1250539.Ga0080574_TMP3878"/>
<protein>
    <submittedName>
        <fullName evidence="1">Uncharacterized protein</fullName>
    </submittedName>
</protein>
<organism evidence="1 2">
    <name type="scientific">Salipiger abyssi</name>
    <dbReference type="NCBI Taxonomy" id="1250539"/>
    <lineage>
        <taxon>Bacteria</taxon>
        <taxon>Pseudomonadati</taxon>
        <taxon>Pseudomonadota</taxon>
        <taxon>Alphaproteobacteria</taxon>
        <taxon>Rhodobacterales</taxon>
        <taxon>Roseobacteraceae</taxon>
        <taxon>Salipiger</taxon>
    </lineage>
</organism>
<reference evidence="1 2" key="1">
    <citation type="submission" date="2016-04" db="EMBL/GenBank/DDBJ databases">
        <title>Deep-sea bacteria in the southern Pacific.</title>
        <authorList>
            <person name="Tang K."/>
        </authorList>
    </citation>
    <scope>NUCLEOTIDE SEQUENCE [LARGE SCALE GENOMIC DNA]</scope>
    <source>
        <strain evidence="1 2">JLT2014</strain>
    </source>
</reference>